<reference evidence="1" key="1">
    <citation type="journal article" date="2023" name="Plant J.">
        <title>Genome sequences and population genomics provide insights into the demographic history, inbreeding, and mutation load of two 'living fossil' tree species of Dipteronia.</title>
        <authorList>
            <person name="Feng Y."/>
            <person name="Comes H.P."/>
            <person name="Chen J."/>
            <person name="Zhu S."/>
            <person name="Lu R."/>
            <person name="Zhang X."/>
            <person name="Li P."/>
            <person name="Qiu J."/>
            <person name="Olsen K.M."/>
            <person name="Qiu Y."/>
        </authorList>
    </citation>
    <scope>NUCLEOTIDE SEQUENCE</scope>
    <source>
        <strain evidence="1">KIB01</strain>
    </source>
</reference>
<dbReference type="AlphaFoldDB" id="A0AAE0CIZ4"/>
<keyword evidence="2" id="KW-1185">Reference proteome</keyword>
<gene>
    <name evidence="1" type="ORF">Ddye_012740</name>
</gene>
<accession>A0AAE0CIZ4</accession>
<name>A0AAE0CIZ4_9ROSI</name>
<organism evidence="1 2">
    <name type="scientific">Dipteronia dyeriana</name>
    <dbReference type="NCBI Taxonomy" id="168575"/>
    <lineage>
        <taxon>Eukaryota</taxon>
        <taxon>Viridiplantae</taxon>
        <taxon>Streptophyta</taxon>
        <taxon>Embryophyta</taxon>
        <taxon>Tracheophyta</taxon>
        <taxon>Spermatophyta</taxon>
        <taxon>Magnoliopsida</taxon>
        <taxon>eudicotyledons</taxon>
        <taxon>Gunneridae</taxon>
        <taxon>Pentapetalae</taxon>
        <taxon>rosids</taxon>
        <taxon>malvids</taxon>
        <taxon>Sapindales</taxon>
        <taxon>Sapindaceae</taxon>
        <taxon>Hippocastanoideae</taxon>
        <taxon>Acereae</taxon>
        <taxon>Dipteronia</taxon>
    </lineage>
</organism>
<dbReference type="EMBL" id="JANJYI010000004">
    <property type="protein sequence ID" value="KAK2652884.1"/>
    <property type="molecule type" value="Genomic_DNA"/>
</dbReference>
<comment type="caution">
    <text evidence="1">The sequence shown here is derived from an EMBL/GenBank/DDBJ whole genome shotgun (WGS) entry which is preliminary data.</text>
</comment>
<dbReference type="PANTHER" id="PTHR48449:SF1">
    <property type="entry name" value="DUF1985 DOMAIN-CONTAINING PROTEIN"/>
    <property type="match status" value="1"/>
</dbReference>
<proteinExistence type="predicted"/>
<sequence>MAEYEDRSEMGNVAEAENLSENVNIADTKNVTQNENVGVIEDTLENKDLDQYLLHPRNTWAYDIMITVHCKLKLIHAIKEVLGSCCELEEFKKSCFEHYLDMPHYMSGLFQAQYIHNLLLHQILFLGARDDEMCLLWGTPILRLGEGWHPHEIFWWGRILITGSTVGQILKG</sequence>
<dbReference type="Proteomes" id="UP001280121">
    <property type="component" value="Unassembled WGS sequence"/>
</dbReference>
<dbReference type="PANTHER" id="PTHR48449">
    <property type="entry name" value="DUF1985 DOMAIN-CONTAINING PROTEIN"/>
    <property type="match status" value="1"/>
</dbReference>
<protein>
    <submittedName>
        <fullName evidence="1">Uncharacterized protein</fullName>
    </submittedName>
</protein>
<evidence type="ECO:0000313" key="1">
    <source>
        <dbReference type="EMBL" id="KAK2652884.1"/>
    </source>
</evidence>
<evidence type="ECO:0000313" key="2">
    <source>
        <dbReference type="Proteomes" id="UP001280121"/>
    </source>
</evidence>